<evidence type="ECO:0000259" key="3">
    <source>
        <dbReference type="Pfam" id="PF13439"/>
    </source>
</evidence>
<evidence type="ECO:0008006" key="5">
    <source>
        <dbReference type="Google" id="ProtNLM"/>
    </source>
</evidence>
<dbReference type="Pfam" id="PF13439">
    <property type="entry name" value="Glyco_transf_4"/>
    <property type="match status" value="1"/>
</dbReference>
<dbReference type="PANTHER" id="PTHR46401:SF2">
    <property type="entry name" value="GLYCOSYLTRANSFERASE WBBK-RELATED"/>
    <property type="match status" value="1"/>
</dbReference>
<dbReference type="PANTHER" id="PTHR46401">
    <property type="entry name" value="GLYCOSYLTRANSFERASE WBBK-RELATED"/>
    <property type="match status" value="1"/>
</dbReference>
<organism evidence="4">
    <name type="scientific">metagenome</name>
    <dbReference type="NCBI Taxonomy" id="256318"/>
    <lineage>
        <taxon>unclassified sequences</taxon>
        <taxon>metagenomes</taxon>
    </lineage>
</organism>
<dbReference type="AlphaFoldDB" id="A0A2P2C1L8"/>
<dbReference type="CDD" id="cd03809">
    <property type="entry name" value="GT4_MtfB-like"/>
    <property type="match status" value="1"/>
</dbReference>
<dbReference type="SUPFAM" id="SSF53756">
    <property type="entry name" value="UDP-Glycosyltransferase/glycogen phosphorylase"/>
    <property type="match status" value="1"/>
</dbReference>
<evidence type="ECO:0000256" key="1">
    <source>
        <dbReference type="ARBA" id="ARBA00022679"/>
    </source>
</evidence>
<dbReference type="EMBL" id="CZKB01000001">
    <property type="protein sequence ID" value="CUR55889.1"/>
    <property type="molecule type" value="Genomic_DNA"/>
</dbReference>
<dbReference type="Gene3D" id="3.40.50.2000">
    <property type="entry name" value="Glycogen Phosphorylase B"/>
    <property type="match status" value="2"/>
</dbReference>
<sequence>MSKRPLVFVDMLSYTGTKGGMETYTRELYRHLGRLDTGLDFIALASKEGSAMDLSWFPGEIISSRISGENRFVWAFGELVASSAMARRRKADLVHAPATLGPMWTSMPTVITIHDMLYWSHPELMTTPLYTRPVMWMEKRGAANAAHVITVSDVSADEIVKYLGFPRERLHVVPEAAEHPATTPTTTRQTDNMVLASGQRRPHKNWDGLIRALALVEEDVRPRLVITGARGEDPLASVVAETGMGEWVDLRGWVDDAELADLRGRARAMAFPTLAEGFGLPILEAMAQGLPVIASDLPVLREVGGDAALWFDPMDHASMAEAIRTVATKPEVLPAMSAAGLAQARLFSWDRAARETLEVFWTALGRRAA</sequence>
<name>A0A2P2C1L8_9ZZZZ</name>
<keyword evidence="1" id="KW-0808">Transferase</keyword>
<evidence type="ECO:0000313" key="4">
    <source>
        <dbReference type="EMBL" id="CUR55889.1"/>
    </source>
</evidence>
<evidence type="ECO:0000259" key="2">
    <source>
        <dbReference type="Pfam" id="PF00534"/>
    </source>
</evidence>
<accession>A0A2P2C1L8</accession>
<proteinExistence type="predicted"/>
<feature type="domain" description="Glycosyltransferase subfamily 4-like N-terminal" evidence="3">
    <location>
        <begin position="19"/>
        <end position="174"/>
    </location>
</feature>
<dbReference type="GO" id="GO:0016757">
    <property type="term" value="F:glycosyltransferase activity"/>
    <property type="evidence" value="ECO:0007669"/>
    <property type="project" value="InterPro"/>
</dbReference>
<gene>
    <name evidence="4" type="ORF">NOCA110015</name>
</gene>
<reference evidence="4" key="1">
    <citation type="submission" date="2015-08" db="EMBL/GenBank/DDBJ databases">
        <authorList>
            <person name="Babu N.S."/>
            <person name="Beckwith C.J."/>
            <person name="Beseler K.G."/>
            <person name="Brison A."/>
            <person name="Carone J.V."/>
            <person name="Caskin T.P."/>
            <person name="Diamond M."/>
            <person name="Durham M.E."/>
            <person name="Foxe J.M."/>
            <person name="Go M."/>
            <person name="Henderson B.A."/>
            <person name="Jones I.B."/>
            <person name="McGettigan J.A."/>
            <person name="Micheletti S.J."/>
            <person name="Nasrallah M.E."/>
            <person name="Ortiz D."/>
            <person name="Piller C.R."/>
            <person name="Privatt S.R."/>
            <person name="Schneider S.L."/>
            <person name="Sharp S."/>
            <person name="Smith T.C."/>
            <person name="Stanton J.D."/>
            <person name="Ullery H.E."/>
            <person name="Wilson R.J."/>
            <person name="Serrano M.G."/>
            <person name="Buck G."/>
            <person name="Lee V."/>
            <person name="Wang Y."/>
            <person name="Carvalho R."/>
            <person name="Voegtly L."/>
            <person name="Shi R."/>
            <person name="Duckworth R."/>
            <person name="Johnson A."/>
            <person name="Loviza R."/>
            <person name="Walstead R."/>
            <person name="Shah Z."/>
            <person name="Kiflezghi M."/>
            <person name="Wade K."/>
            <person name="Ball S.L."/>
            <person name="Bradley K.W."/>
            <person name="Asai D.J."/>
            <person name="Bowman C.A."/>
            <person name="Russell D.A."/>
            <person name="Pope W.H."/>
            <person name="Jacobs-Sera D."/>
            <person name="Hendrix R.W."/>
            <person name="Hatfull G.F."/>
        </authorList>
    </citation>
    <scope>NUCLEOTIDE SEQUENCE</scope>
</reference>
<feature type="domain" description="Glycosyl transferase family 1" evidence="2">
    <location>
        <begin position="188"/>
        <end position="336"/>
    </location>
</feature>
<dbReference type="InterPro" id="IPR028098">
    <property type="entry name" value="Glyco_trans_4-like_N"/>
</dbReference>
<dbReference type="InterPro" id="IPR001296">
    <property type="entry name" value="Glyco_trans_1"/>
</dbReference>
<protein>
    <recommendedName>
        <fullName evidence="5">D-inositol 3-phosphate glycosyltransferase</fullName>
    </recommendedName>
</protein>
<dbReference type="Pfam" id="PF00534">
    <property type="entry name" value="Glycos_transf_1"/>
    <property type="match status" value="1"/>
</dbReference>